<keyword evidence="6" id="KW-0812">Transmembrane</keyword>
<evidence type="ECO:0000256" key="4">
    <source>
        <dbReference type="ARBA" id="ARBA00022982"/>
    </source>
</evidence>
<dbReference type="GO" id="GO:0016020">
    <property type="term" value="C:membrane"/>
    <property type="evidence" value="ECO:0007669"/>
    <property type="project" value="UniProtKB-SubCell"/>
</dbReference>
<dbReference type="PROSITE" id="PS50836">
    <property type="entry name" value="DOMON"/>
    <property type="match status" value="1"/>
</dbReference>
<organism evidence="9">
    <name type="scientific">Medicago sativa subsp. falcata</name>
    <name type="common">Sickle medic</name>
    <name type="synonym">Medicago falcata</name>
    <dbReference type="NCBI Taxonomy" id="3878"/>
    <lineage>
        <taxon>Eukaryota</taxon>
        <taxon>Viridiplantae</taxon>
        <taxon>Streptophyta</taxon>
        <taxon>Embryophyta</taxon>
        <taxon>Tracheophyta</taxon>
        <taxon>Spermatophyta</taxon>
        <taxon>Magnoliopsida</taxon>
        <taxon>eudicotyledons</taxon>
        <taxon>Gunneridae</taxon>
        <taxon>Pentapetalae</taxon>
        <taxon>rosids</taxon>
        <taxon>fabids</taxon>
        <taxon>Fabales</taxon>
        <taxon>Fabaceae</taxon>
        <taxon>Papilionoideae</taxon>
        <taxon>50 kb inversion clade</taxon>
        <taxon>NPAAA clade</taxon>
        <taxon>Hologalegina</taxon>
        <taxon>IRL clade</taxon>
        <taxon>Trifolieae</taxon>
        <taxon>Medicago</taxon>
    </lineage>
</organism>
<name>A0A8A6B1C1_MEDSF</name>
<keyword evidence="4" id="KW-0249">Electron transport</keyword>
<feature type="chain" id="PRO_5032717616" evidence="7">
    <location>
        <begin position="28"/>
        <end position="230"/>
    </location>
</feature>
<keyword evidence="5 6" id="KW-0472">Membrane</keyword>
<dbReference type="InterPro" id="IPR045265">
    <property type="entry name" value="AIR12_DOMON"/>
</dbReference>
<keyword evidence="2" id="KW-0813">Transport</keyword>
<feature type="domain" description="DOMON" evidence="8">
    <location>
        <begin position="51"/>
        <end position="164"/>
    </location>
</feature>
<evidence type="ECO:0000256" key="3">
    <source>
        <dbReference type="ARBA" id="ARBA00022729"/>
    </source>
</evidence>
<evidence type="ECO:0000256" key="7">
    <source>
        <dbReference type="SAM" id="SignalP"/>
    </source>
</evidence>
<evidence type="ECO:0000259" key="8">
    <source>
        <dbReference type="PROSITE" id="PS50836"/>
    </source>
</evidence>
<evidence type="ECO:0000313" key="9">
    <source>
        <dbReference type="EMBL" id="QTH65431.1"/>
    </source>
</evidence>
<reference evidence="9" key="1">
    <citation type="journal article" date="2021" name="Plant Cell Environ.">
        <title>AIR12 confers cold tolerance through regulation of the CBF cold response pathway and ascorbate homeostasis.</title>
        <authorList>
            <person name="Wang Q."/>
            <person name="Shi H."/>
            <person name="Huang R."/>
            <person name="Ye R."/>
            <person name="Luo Y."/>
            <person name="Guo Z."/>
            <person name="Lu S."/>
        </authorList>
    </citation>
    <scope>NUCLEOTIDE SEQUENCE</scope>
</reference>
<dbReference type="PANTHER" id="PTHR23130:SF157">
    <property type="entry name" value="AUXIN-INDUCED IN ROOT CULTURES PROTEIN 12"/>
    <property type="match status" value="1"/>
</dbReference>
<dbReference type="InterPro" id="IPR005018">
    <property type="entry name" value="DOMON_domain"/>
</dbReference>
<dbReference type="AlphaFoldDB" id="A0A8A6B1C1"/>
<evidence type="ECO:0000256" key="6">
    <source>
        <dbReference type="SAM" id="Phobius"/>
    </source>
</evidence>
<evidence type="ECO:0000256" key="2">
    <source>
        <dbReference type="ARBA" id="ARBA00022448"/>
    </source>
</evidence>
<evidence type="ECO:0000256" key="5">
    <source>
        <dbReference type="ARBA" id="ARBA00023136"/>
    </source>
</evidence>
<proteinExistence type="evidence at transcript level"/>
<dbReference type="PANTHER" id="PTHR23130">
    <property type="entry name" value="CYTOCHROME B561 AND DOMON DOMAIN-CONTAINING PROTEIN"/>
    <property type="match status" value="1"/>
</dbReference>
<dbReference type="EMBL" id="MT670353">
    <property type="protein sequence ID" value="QTH65431.1"/>
    <property type="molecule type" value="mRNA"/>
</dbReference>
<feature type="signal peptide" evidence="7">
    <location>
        <begin position="1"/>
        <end position="27"/>
    </location>
</feature>
<dbReference type="CDD" id="cd09629">
    <property type="entry name" value="DOMON_CIL1_like"/>
    <property type="match status" value="1"/>
</dbReference>
<keyword evidence="6" id="KW-1133">Transmembrane helix</keyword>
<gene>
    <name evidence="9" type="primary">AIR12</name>
</gene>
<feature type="transmembrane region" description="Helical" evidence="6">
    <location>
        <begin position="208"/>
        <end position="227"/>
    </location>
</feature>
<keyword evidence="3 7" id="KW-0732">Signal</keyword>
<comment type="subcellular location">
    <subcellularLocation>
        <location evidence="1">Membrane</location>
    </subcellularLocation>
</comment>
<accession>A0A8A6B1C1</accession>
<dbReference type="Pfam" id="PF04526">
    <property type="entry name" value="DUF568"/>
    <property type="match status" value="1"/>
</dbReference>
<protein>
    <submittedName>
        <fullName evidence="9">Auxin induced in root cultures 12</fullName>
    </submittedName>
</protein>
<evidence type="ECO:0000256" key="1">
    <source>
        <dbReference type="ARBA" id="ARBA00004370"/>
    </source>
</evidence>
<sequence length="230" mass="24417">MASSSSLILALTISTCIFISLITPSHSALKCATQKLPSNRTYTNCTDLTALSATLHFTYNTTNRSIAVAFSATPKTKDDWVSWGINPTGGKMVGAQALIAYKTNSKLGVHTYNLTSYGGINEVKSLSVETWGLAAEESNGVITIFASVKLPEKADNVSQVWQVGPVVKEKPMKHEINPETLSAVMPLPVVESTTAGGANSTGNEKSGGVGLVMGFYFGFVLLFLSLITTM</sequence>